<dbReference type="SUPFAM" id="SSF48452">
    <property type="entry name" value="TPR-like"/>
    <property type="match status" value="1"/>
</dbReference>
<dbReference type="InterPro" id="IPR005158">
    <property type="entry name" value="BTAD"/>
</dbReference>
<dbReference type="InterPro" id="IPR036388">
    <property type="entry name" value="WH-like_DNA-bd_sf"/>
</dbReference>
<evidence type="ECO:0000256" key="4">
    <source>
        <dbReference type="ARBA" id="ARBA00023163"/>
    </source>
</evidence>
<name>A0ABW2Y010_9ACTN</name>
<feature type="compositionally biased region" description="Low complexity" evidence="6">
    <location>
        <begin position="893"/>
        <end position="903"/>
    </location>
</feature>
<keyword evidence="9" id="KW-1185">Reference proteome</keyword>
<dbReference type="PANTHER" id="PTHR35807">
    <property type="entry name" value="TRANSCRIPTIONAL REGULATOR REDD-RELATED"/>
    <property type="match status" value="1"/>
</dbReference>
<dbReference type="Gene3D" id="1.25.40.10">
    <property type="entry name" value="Tetratricopeptide repeat domain"/>
    <property type="match status" value="1"/>
</dbReference>
<organism evidence="8 9">
    <name type="scientific">Actinomadura fibrosa</name>
    <dbReference type="NCBI Taxonomy" id="111802"/>
    <lineage>
        <taxon>Bacteria</taxon>
        <taxon>Bacillati</taxon>
        <taxon>Actinomycetota</taxon>
        <taxon>Actinomycetes</taxon>
        <taxon>Streptosporangiales</taxon>
        <taxon>Thermomonosporaceae</taxon>
        <taxon>Actinomadura</taxon>
    </lineage>
</organism>
<dbReference type="PROSITE" id="PS51755">
    <property type="entry name" value="OMPR_PHOB"/>
    <property type="match status" value="1"/>
</dbReference>
<keyword evidence="4" id="KW-0804">Transcription</keyword>
<protein>
    <submittedName>
        <fullName evidence="8">BTAD domain-containing putative transcriptional regulator</fullName>
    </submittedName>
</protein>
<dbReference type="InterPro" id="IPR041664">
    <property type="entry name" value="AAA_16"/>
</dbReference>
<dbReference type="EMBL" id="JBHTGP010000034">
    <property type="protein sequence ID" value="MFD0691922.1"/>
    <property type="molecule type" value="Genomic_DNA"/>
</dbReference>
<dbReference type="InterPro" id="IPR011990">
    <property type="entry name" value="TPR-like_helical_dom_sf"/>
</dbReference>
<dbReference type="Gene3D" id="3.30.70.1230">
    <property type="entry name" value="Nucleotide cyclase"/>
    <property type="match status" value="1"/>
</dbReference>
<evidence type="ECO:0000256" key="2">
    <source>
        <dbReference type="ARBA" id="ARBA00023015"/>
    </source>
</evidence>
<comment type="similarity">
    <text evidence="1">Belongs to the AfsR/DnrI/RedD regulatory family.</text>
</comment>
<dbReference type="SUPFAM" id="SSF52540">
    <property type="entry name" value="P-loop containing nucleoside triphosphate hydrolases"/>
    <property type="match status" value="1"/>
</dbReference>
<dbReference type="SMART" id="SM01043">
    <property type="entry name" value="BTAD"/>
    <property type="match status" value="1"/>
</dbReference>
<dbReference type="Proteomes" id="UP001597063">
    <property type="component" value="Unassembled WGS sequence"/>
</dbReference>
<dbReference type="InterPro" id="IPR029787">
    <property type="entry name" value="Nucleotide_cyclase"/>
</dbReference>
<dbReference type="InterPro" id="IPR027417">
    <property type="entry name" value="P-loop_NTPase"/>
</dbReference>
<reference evidence="9" key="1">
    <citation type="journal article" date="2019" name="Int. J. Syst. Evol. Microbiol.">
        <title>The Global Catalogue of Microorganisms (GCM) 10K type strain sequencing project: providing services to taxonomists for standard genome sequencing and annotation.</title>
        <authorList>
            <consortium name="The Broad Institute Genomics Platform"/>
            <consortium name="The Broad Institute Genome Sequencing Center for Infectious Disease"/>
            <person name="Wu L."/>
            <person name="Ma J."/>
        </authorList>
    </citation>
    <scope>NUCLEOTIDE SEQUENCE [LARGE SCALE GENOMIC DNA]</scope>
    <source>
        <strain evidence="9">JCM 9371</strain>
    </source>
</reference>
<evidence type="ECO:0000313" key="9">
    <source>
        <dbReference type="Proteomes" id="UP001597063"/>
    </source>
</evidence>
<feature type="DNA-binding region" description="OmpR/PhoB-type" evidence="5">
    <location>
        <begin position="1"/>
        <end position="92"/>
    </location>
</feature>
<feature type="region of interest" description="Disordered" evidence="6">
    <location>
        <begin position="247"/>
        <end position="310"/>
    </location>
</feature>
<dbReference type="InterPro" id="IPR051677">
    <property type="entry name" value="AfsR-DnrI-RedD_regulator"/>
</dbReference>
<evidence type="ECO:0000313" key="8">
    <source>
        <dbReference type="EMBL" id="MFD0691922.1"/>
    </source>
</evidence>
<proteinExistence type="inferred from homology"/>
<dbReference type="SMART" id="SM00862">
    <property type="entry name" value="Trans_reg_C"/>
    <property type="match status" value="1"/>
</dbReference>
<evidence type="ECO:0000256" key="6">
    <source>
        <dbReference type="SAM" id="MobiDB-lite"/>
    </source>
</evidence>
<dbReference type="Gene3D" id="1.10.10.10">
    <property type="entry name" value="Winged helix-like DNA-binding domain superfamily/Winged helix DNA-binding domain"/>
    <property type="match status" value="1"/>
</dbReference>
<dbReference type="SUPFAM" id="SSF55073">
    <property type="entry name" value="Nucleotide cyclase"/>
    <property type="match status" value="1"/>
</dbReference>
<dbReference type="PANTHER" id="PTHR35807:SF1">
    <property type="entry name" value="TRANSCRIPTIONAL REGULATOR REDD"/>
    <property type="match status" value="1"/>
</dbReference>
<sequence>MRFSLLGPLEVLRDGRPVPLGGVNQRAALGFLLLHANTVVSTSDLIRALWDEPVPPTARKMVQNAVAGVRRALPADGSVTLATVPPGYLLRVDPELIDATRFHELVDRGRADFRAEAWEPAARRLREALALWRGPAMADVTETGTAWPELTMLEETRLAALEDCLEAELALGRHHALIGEMTSLVDEEPARERLCGLLMLALYRCGRQPEALAVYHHLRDILRDGFGLDPAPELRRLERDILNHHPGLALPRQTVPGGAADGAARPETGAAESAAGQASVGPPDRPPHDGSGRTVPGDGGGDPVSAERPVAERKRASVLLVRTRVDVVFGDSECVDETLNELARVVAEEARRFGGLVRETLGSVRSVVFGFPRSHEDDPERAVHMAFAVRERLADSVLEFLGVQFAVATGEVLASYRDENDAAPAQLSGTVPHAAEQLLAHTRPGGVRVCHVTARALGLPAGEDGAAGALRASAGRQLTAPPPVPVPPAAGHGAPLIGRDRDLEVLRGVLGDVHRRQRPHLVTVLGEPGIGKSRLVAEFAAALPEPVLIGRTPPYGGGALAALADALRSRPGGADAARQLERLPVQAGAAVWRRTLTDLAMDGPVTVVLEDLHRAPGALLDEIEDLTERLDQVPLLIVVTARPELRQRRARWGCGRRDVVTLTLDPLPAEEAAELLLGPAEGVLLSLVGGNPRHAEEYARASREHADEAYDGAFDGVFSIPARLRALIAARIDTLPLPERAVLRDATFFQDGLRPEGVAALSGRPAEEAAELLRGLERKDFLVRRRTVDPAREPGYAFRQPLVREVAHAQLPRSQRIAKHRSAVAWIGTLPADEAGLLVHHYRQLVLLNAPQLSSDVARQARHALLEAERRAAAAGAHDTAARCRRAAHDLRPVPARGAPPRAASHRPPIRHADDPTVATYG</sequence>
<evidence type="ECO:0000256" key="1">
    <source>
        <dbReference type="ARBA" id="ARBA00005820"/>
    </source>
</evidence>
<feature type="domain" description="OmpR/PhoB-type" evidence="7">
    <location>
        <begin position="1"/>
        <end position="92"/>
    </location>
</feature>
<accession>A0ABW2Y010</accession>
<keyword evidence="2" id="KW-0805">Transcription regulation</keyword>
<keyword evidence="3 5" id="KW-0238">DNA-binding</keyword>
<dbReference type="RefSeq" id="WP_378326110.1">
    <property type="nucleotide sequence ID" value="NZ_JBHTGP010000034.1"/>
</dbReference>
<evidence type="ECO:0000256" key="3">
    <source>
        <dbReference type="ARBA" id="ARBA00023125"/>
    </source>
</evidence>
<dbReference type="Pfam" id="PF13191">
    <property type="entry name" value="AAA_16"/>
    <property type="match status" value="1"/>
</dbReference>
<gene>
    <name evidence="8" type="ORF">ACFQZM_46045</name>
</gene>
<dbReference type="SUPFAM" id="SSF46894">
    <property type="entry name" value="C-terminal effector domain of the bipartite response regulators"/>
    <property type="match status" value="1"/>
</dbReference>
<comment type="caution">
    <text evidence="8">The sequence shown here is derived from an EMBL/GenBank/DDBJ whole genome shotgun (WGS) entry which is preliminary data.</text>
</comment>
<dbReference type="CDD" id="cd15831">
    <property type="entry name" value="BTAD"/>
    <property type="match status" value="1"/>
</dbReference>
<evidence type="ECO:0000259" key="7">
    <source>
        <dbReference type="PROSITE" id="PS51755"/>
    </source>
</evidence>
<dbReference type="InterPro" id="IPR001867">
    <property type="entry name" value="OmpR/PhoB-type_DNA-bd"/>
</dbReference>
<evidence type="ECO:0000256" key="5">
    <source>
        <dbReference type="PROSITE-ProRule" id="PRU01091"/>
    </source>
</evidence>
<dbReference type="InterPro" id="IPR016032">
    <property type="entry name" value="Sig_transdc_resp-reg_C-effctor"/>
</dbReference>
<feature type="region of interest" description="Disordered" evidence="6">
    <location>
        <begin position="892"/>
        <end position="922"/>
    </location>
</feature>
<dbReference type="Pfam" id="PF03704">
    <property type="entry name" value="BTAD"/>
    <property type="match status" value="1"/>
</dbReference>